<dbReference type="PANTHER" id="PTHR11727">
    <property type="entry name" value="DIMETHYLADENOSINE TRANSFERASE"/>
    <property type="match status" value="1"/>
</dbReference>
<evidence type="ECO:0000313" key="12">
    <source>
        <dbReference type="Proteomes" id="UP000234349"/>
    </source>
</evidence>
<feature type="binding site" evidence="8 9">
    <location>
        <position position="30"/>
    </location>
    <ligand>
        <name>S-adenosyl-L-methionine</name>
        <dbReference type="ChEBI" id="CHEBI:59789"/>
    </ligand>
</feature>
<comment type="subcellular location">
    <subcellularLocation>
        <location evidence="8">Cytoplasm</location>
    </subcellularLocation>
</comment>
<feature type="binding site" evidence="8 9">
    <location>
        <position position="101"/>
    </location>
    <ligand>
        <name>S-adenosyl-L-methionine</name>
        <dbReference type="ChEBI" id="CHEBI:59789"/>
    </ligand>
</feature>
<comment type="function">
    <text evidence="8">Specifically dimethylates two adjacent adenosines (A1518 and A1519) in the loop of a conserved hairpin near the 3'-end of 16S rRNA in the 30S particle. May play a critical role in biogenesis of 30S subunits.</text>
</comment>
<name>A0AAX0VDH2_LATSK</name>
<evidence type="ECO:0000256" key="7">
    <source>
        <dbReference type="ARBA" id="ARBA00049167"/>
    </source>
</evidence>
<feature type="binding site" evidence="8 9">
    <location>
        <position position="76"/>
    </location>
    <ligand>
        <name>S-adenosyl-L-methionine</name>
        <dbReference type="ChEBI" id="CHEBI:59789"/>
    </ligand>
</feature>
<dbReference type="Gene3D" id="3.40.50.150">
    <property type="entry name" value="Vaccinia Virus protein VP39"/>
    <property type="match status" value="1"/>
</dbReference>
<dbReference type="Gene3D" id="1.10.8.100">
    <property type="entry name" value="Ribosomal RNA adenine dimethylase-like, domain 2"/>
    <property type="match status" value="1"/>
</dbReference>
<dbReference type="AlphaFoldDB" id="A0AAX0VDH2"/>
<comment type="caution">
    <text evidence="11">The sequence shown here is derived from an EMBL/GenBank/DDBJ whole genome shotgun (WGS) entry which is preliminary data.</text>
</comment>
<accession>A0AAX0VDH2</accession>
<dbReference type="GO" id="GO:0052908">
    <property type="term" value="F:16S rRNA (adenine(1518)-N(6)/adenine(1519)-N(6))-dimethyltransferase activity"/>
    <property type="evidence" value="ECO:0007669"/>
    <property type="project" value="UniProtKB-EC"/>
</dbReference>
<evidence type="ECO:0000256" key="5">
    <source>
        <dbReference type="ARBA" id="ARBA00022691"/>
    </source>
</evidence>
<reference evidence="11 12" key="1">
    <citation type="submission" date="2016-09" db="EMBL/GenBank/DDBJ databases">
        <authorList>
            <person name="Inglin R.C."/>
        </authorList>
    </citation>
    <scope>NUCLEOTIDE SEQUENCE [LARGE SCALE GENOMIC DNA]</scope>
    <source>
        <strain evidence="11 12">RI-517</strain>
    </source>
</reference>
<dbReference type="Pfam" id="PF00398">
    <property type="entry name" value="RrnaAD"/>
    <property type="match status" value="1"/>
</dbReference>
<feature type="domain" description="Ribosomal RNA adenine methylase transferase N-terminal" evidence="10">
    <location>
        <begin position="35"/>
        <end position="211"/>
    </location>
</feature>
<dbReference type="GO" id="GO:0052910">
    <property type="term" value="F:23S rRNA (adenine(2085)-N(6))-dimethyltransferase activity"/>
    <property type="evidence" value="ECO:0007669"/>
    <property type="project" value="UniProtKB-EC"/>
</dbReference>
<dbReference type="InterPro" id="IPR020598">
    <property type="entry name" value="rRNA_Ade_methylase_Trfase_N"/>
</dbReference>
<comment type="catalytic activity">
    <reaction evidence="7">
        <text>adenosine(2085) in 23S rRNA + 2 S-adenosyl-L-methionine = N(6)-dimethyladenosine(2085) in 23S rRNA + 2 S-adenosyl-L-homocysteine + 2 H(+)</text>
        <dbReference type="Rhea" id="RHEA:42784"/>
        <dbReference type="Rhea" id="RHEA-COMP:10237"/>
        <dbReference type="Rhea" id="RHEA-COMP:10238"/>
        <dbReference type="ChEBI" id="CHEBI:15378"/>
        <dbReference type="ChEBI" id="CHEBI:57856"/>
        <dbReference type="ChEBI" id="CHEBI:59789"/>
        <dbReference type="ChEBI" id="CHEBI:74411"/>
        <dbReference type="ChEBI" id="CHEBI:74493"/>
        <dbReference type="EC" id="2.1.1.184"/>
    </reaction>
</comment>
<evidence type="ECO:0000313" key="11">
    <source>
        <dbReference type="EMBL" id="PKX79927.1"/>
    </source>
</evidence>
<dbReference type="NCBIfam" id="TIGR00755">
    <property type="entry name" value="ksgA"/>
    <property type="match status" value="1"/>
</dbReference>
<dbReference type="InterPro" id="IPR029063">
    <property type="entry name" value="SAM-dependent_MTases_sf"/>
</dbReference>
<dbReference type="CDD" id="cd02440">
    <property type="entry name" value="AdoMet_MTases"/>
    <property type="match status" value="1"/>
</dbReference>
<dbReference type="EC" id="2.1.1.182" evidence="8"/>
<dbReference type="PROSITE" id="PS01131">
    <property type="entry name" value="RRNA_A_DIMETH"/>
    <property type="match status" value="1"/>
</dbReference>
<sequence>MEDIANPERTRKILKRYGFKFKKSLGQNFLTNITILKQIVEAGEITKDDDVIEIGPGIGSLTEQIARKAHQVLSFEIDDRLIPVLKDTLNHYHNVTVLNQDILEADLPTLIAKHFDGQHNLKIVANLPYYITTPIMLHLLEAGLPIDRMVLMMQKEVAERIDAAPGSKAYGSLSIAVQLHSEVKLAFIVPKTAFVPQPNVDSAIVEFVGRQEPLVTVQNQQLFDQLVRGAFAQRRKTLWNNLQNQFGKQEEVKAGLVAALDQADIAPSTRAEQLSIQQFAQLSDCLNEQPVFAKKGDK</sequence>
<comment type="catalytic activity">
    <reaction evidence="8">
        <text>adenosine(1518)/adenosine(1519) in 16S rRNA + 4 S-adenosyl-L-methionine = N(6)-dimethyladenosine(1518)/N(6)-dimethyladenosine(1519) in 16S rRNA + 4 S-adenosyl-L-homocysteine + 4 H(+)</text>
        <dbReference type="Rhea" id="RHEA:19609"/>
        <dbReference type="Rhea" id="RHEA-COMP:10232"/>
        <dbReference type="Rhea" id="RHEA-COMP:10233"/>
        <dbReference type="ChEBI" id="CHEBI:15378"/>
        <dbReference type="ChEBI" id="CHEBI:57856"/>
        <dbReference type="ChEBI" id="CHEBI:59789"/>
        <dbReference type="ChEBI" id="CHEBI:74411"/>
        <dbReference type="ChEBI" id="CHEBI:74493"/>
        <dbReference type="EC" id="2.1.1.182"/>
    </reaction>
</comment>
<organism evidence="11 12">
    <name type="scientific">Latilactobacillus sakei</name>
    <name type="common">Lactobacillus sakei</name>
    <dbReference type="NCBI Taxonomy" id="1599"/>
    <lineage>
        <taxon>Bacteria</taxon>
        <taxon>Bacillati</taxon>
        <taxon>Bacillota</taxon>
        <taxon>Bacilli</taxon>
        <taxon>Lactobacillales</taxon>
        <taxon>Lactobacillaceae</taxon>
        <taxon>Latilactobacillus</taxon>
    </lineage>
</organism>
<keyword evidence="4 8" id="KW-0808">Transferase</keyword>
<feature type="binding site" evidence="8 9">
    <location>
        <position position="126"/>
    </location>
    <ligand>
        <name>S-adenosyl-L-methionine</name>
        <dbReference type="ChEBI" id="CHEBI:59789"/>
    </ligand>
</feature>
<dbReference type="PROSITE" id="PS51689">
    <property type="entry name" value="SAM_RNA_A_N6_MT"/>
    <property type="match status" value="1"/>
</dbReference>
<comment type="similarity">
    <text evidence="8">Belongs to the class I-like SAM-binding methyltransferase superfamily. rRNA adenine N(6)-methyltransferase family. RsmA subfamily.</text>
</comment>
<dbReference type="PANTHER" id="PTHR11727:SF7">
    <property type="entry name" value="DIMETHYLADENOSINE TRANSFERASE-RELATED"/>
    <property type="match status" value="1"/>
</dbReference>
<keyword evidence="1 8" id="KW-0963">Cytoplasm</keyword>
<dbReference type="Proteomes" id="UP000234349">
    <property type="component" value="Unassembled WGS sequence"/>
</dbReference>
<feature type="binding site" evidence="8 9">
    <location>
        <position position="28"/>
    </location>
    <ligand>
        <name>S-adenosyl-L-methionine</name>
        <dbReference type="ChEBI" id="CHEBI:59789"/>
    </ligand>
</feature>
<dbReference type="SUPFAM" id="SSF53335">
    <property type="entry name" value="S-adenosyl-L-methionine-dependent methyltransferases"/>
    <property type="match status" value="1"/>
</dbReference>
<dbReference type="EMBL" id="MKGH01000002">
    <property type="protein sequence ID" value="PKX79927.1"/>
    <property type="molecule type" value="Genomic_DNA"/>
</dbReference>
<dbReference type="InterPro" id="IPR001737">
    <property type="entry name" value="KsgA/Erm"/>
</dbReference>
<keyword evidence="6 8" id="KW-0694">RNA-binding</keyword>
<dbReference type="SMART" id="SM00650">
    <property type="entry name" value="rADc"/>
    <property type="match status" value="1"/>
</dbReference>
<evidence type="ECO:0000256" key="6">
    <source>
        <dbReference type="ARBA" id="ARBA00022884"/>
    </source>
</evidence>
<gene>
    <name evidence="8" type="primary">rsmA</name>
    <name evidence="8" type="synonym">ksgA</name>
    <name evidence="11" type="ORF">CUR37_00770</name>
</gene>
<protein>
    <recommendedName>
        <fullName evidence="8">Ribosomal RNA small subunit methyltransferase A</fullName>
        <ecNumber evidence="8">2.1.1.182</ecNumber>
    </recommendedName>
    <alternativeName>
        <fullName evidence="8">16S rRNA (adenine(1518)-N(6)/adenine(1519)-N(6))-dimethyltransferase</fullName>
    </alternativeName>
    <alternativeName>
        <fullName evidence="8">16S rRNA dimethyladenosine transferase</fullName>
    </alternativeName>
    <alternativeName>
        <fullName evidence="8">16S rRNA dimethylase</fullName>
    </alternativeName>
    <alternativeName>
        <fullName evidence="8">S-adenosylmethionine-6-N', N'-adenosyl(rRNA) dimethyltransferase</fullName>
    </alternativeName>
</protein>
<evidence type="ECO:0000256" key="4">
    <source>
        <dbReference type="ARBA" id="ARBA00022679"/>
    </source>
</evidence>
<dbReference type="FunFam" id="1.10.8.100:FF:000001">
    <property type="entry name" value="Ribosomal RNA small subunit methyltransferase A"/>
    <property type="match status" value="1"/>
</dbReference>
<keyword evidence="3 8" id="KW-0489">Methyltransferase</keyword>
<dbReference type="InterPro" id="IPR023165">
    <property type="entry name" value="rRNA_Ade_diMease-like_C"/>
</dbReference>
<evidence type="ECO:0000256" key="1">
    <source>
        <dbReference type="ARBA" id="ARBA00022490"/>
    </source>
</evidence>
<dbReference type="HAMAP" id="MF_00607">
    <property type="entry name" value="16SrRNA_methyltr_A"/>
    <property type="match status" value="1"/>
</dbReference>
<dbReference type="GO" id="GO:0005829">
    <property type="term" value="C:cytosol"/>
    <property type="evidence" value="ECO:0007669"/>
    <property type="project" value="TreeGrafter"/>
</dbReference>
<proteinExistence type="inferred from homology"/>
<keyword evidence="2 8" id="KW-0698">rRNA processing</keyword>
<keyword evidence="5 8" id="KW-0949">S-adenosyl-L-methionine</keyword>
<dbReference type="InterPro" id="IPR020596">
    <property type="entry name" value="rRNA_Ade_Mease_Trfase_CS"/>
</dbReference>
<evidence type="ECO:0000259" key="10">
    <source>
        <dbReference type="SMART" id="SM00650"/>
    </source>
</evidence>
<feature type="binding site" evidence="8 9">
    <location>
        <position position="55"/>
    </location>
    <ligand>
        <name>S-adenosyl-L-methionine</name>
        <dbReference type="ChEBI" id="CHEBI:59789"/>
    </ligand>
</feature>
<evidence type="ECO:0000256" key="9">
    <source>
        <dbReference type="PROSITE-ProRule" id="PRU01026"/>
    </source>
</evidence>
<dbReference type="FunFam" id="3.40.50.150:FF:000023">
    <property type="entry name" value="Ribosomal RNA small subunit methyltransferase A"/>
    <property type="match status" value="1"/>
</dbReference>
<evidence type="ECO:0000256" key="3">
    <source>
        <dbReference type="ARBA" id="ARBA00022603"/>
    </source>
</evidence>
<dbReference type="GO" id="GO:0003723">
    <property type="term" value="F:RNA binding"/>
    <property type="evidence" value="ECO:0007669"/>
    <property type="project" value="UniProtKB-UniRule"/>
</dbReference>
<dbReference type="RefSeq" id="WP_035145674.1">
    <property type="nucleotide sequence ID" value="NZ_AP017931.1"/>
</dbReference>
<dbReference type="InterPro" id="IPR011530">
    <property type="entry name" value="rRNA_adenine_dimethylase"/>
</dbReference>
<evidence type="ECO:0000256" key="8">
    <source>
        <dbReference type="HAMAP-Rule" id="MF_00607"/>
    </source>
</evidence>
<evidence type="ECO:0000256" key="2">
    <source>
        <dbReference type="ARBA" id="ARBA00022552"/>
    </source>
</evidence>